<dbReference type="EMBL" id="UYYF01004581">
    <property type="protein sequence ID" value="VDN05607.1"/>
    <property type="molecule type" value="Genomic_DNA"/>
</dbReference>
<keyword evidence="9" id="KW-0539">Nucleus</keyword>
<dbReference type="STRING" id="103827.A0A0N5D527"/>
<evidence type="ECO:0000256" key="10">
    <source>
        <dbReference type="SAM" id="MobiDB-lite"/>
    </source>
</evidence>
<dbReference type="EC" id="2.1.1.60" evidence="3"/>
<reference evidence="13" key="1">
    <citation type="submission" date="2017-02" db="UniProtKB">
        <authorList>
            <consortium name="WormBaseParasite"/>
        </authorList>
    </citation>
    <scope>IDENTIFICATION</scope>
</reference>
<evidence type="ECO:0000313" key="12">
    <source>
        <dbReference type="Proteomes" id="UP000276776"/>
    </source>
</evidence>
<dbReference type="SUPFAM" id="SSF47113">
    <property type="entry name" value="Histone-fold"/>
    <property type="match status" value="1"/>
</dbReference>
<reference evidence="11 12" key="2">
    <citation type="submission" date="2018-11" db="EMBL/GenBank/DDBJ databases">
        <authorList>
            <consortium name="Pathogen Informatics"/>
        </authorList>
    </citation>
    <scope>NUCLEOTIDE SEQUENCE [LARGE SCALE GENOMIC DNA]</scope>
</reference>
<dbReference type="AlphaFoldDB" id="A0A0N5D527"/>
<dbReference type="InterPro" id="IPR019410">
    <property type="entry name" value="Methyltransf_16"/>
</dbReference>
<proteinExistence type="predicted"/>
<dbReference type="CDD" id="cd02440">
    <property type="entry name" value="AdoMet_MTases"/>
    <property type="match status" value="1"/>
</dbReference>
<evidence type="ECO:0000256" key="4">
    <source>
        <dbReference type="ARBA" id="ARBA00016400"/>
    </source>
</evidence>
<dbReference type="GO" id="GO:0032259">
    <property type="term" value="P:methylation"/>
    <property type="evidence" value="ECO:0007669"/>
    <property type="project" value="UniProtKB-KW"/>
</dbReference>
<dbReference type="Pfam" id="PF15630">
    <property type="entry name" value="CENP-S"/>
    <property type="match status" value="1"/>
</dbReference>
<evidence type="ECO:0000256" key="6">
    <source>
        <dbReference type="ARBA" id="ARBA00022490"/>
    </source>
</evidence>
<evidence type="ECO:0000256" key="5">
    <source>
        <dbReference type="ARBA" id="ARBA00020594"/>
    </source>
</evidence>
<evidence type="ECO:0000256" key="2">
    <source>
        <dbReference type="ARBA" id="ARBA00004496"/>
    </source>
</evidence>
<sequence>MDDKNMKQEVESCDSSVFNEEENSVVGCSKHTQKDDEESSQAASLECEKKLNEAVVIKARQRWKLLSSHLRCSHNQKDTASNDVEAMFVIFDAFLISKSSTLGHWYHLKSPVGSVELIVHIYSVNNITSDILVGFNNTGNIRIWPSEEYLAYYLLKNMHIVRKKSILELGSGMVGLSGLISALLGAIEVTLTDGNEKCVANMQKIIEANKLNDRIACLILTWECHVPNKQFDIVLCADCLFFTEQHQVLLNSIYGHLKPGGTAYIMAPDRDGTFQIFLNRIYQERYRWRNITIHLCIDTGNEICLRFRMLNNKHFFQYQKLVDSMHYSCLRLQEEVVEELFRRGQKSEFAEEVVAQVAYTMVDTLSRTWPSDLLQYAKHAKRSVVNVSDLKLHFRRNECVVSFLS</sequence>
<dbReference type="WBParaSite" id="TCLT_0000809501-mRNA-1">
    <property type="protein sequence ID" value="TCLT_0000809501-mRNA-1"/>
    <property type="gene ID" value="TCLT_0000809501"/>
</dbReference>
<dbReference type="InterPro" id="IPR025800">
    <property type="entry name" value="CaM-Lys-N-MeTrfase"/>
</dbReference>
<feature type="compositionally biased region" description="Basic and acidic residues" evidence="10">
    <location>
        <begin position="1"/>
        <end position="10"/>
    </location>
</feature>
<dbReference type="InterPro" id="IPR029003">
    <property type="entry name" value="CENP-S/Mhf1"/>
</dbReference>
<protein>
    <recommendedName>
        <fullName evidence="5">Calmodulin-lysine N-methyltransferase</fullName>
        <ecNumber evidence="3">2.1.1.60</ecNumber>
    </recommendedName>
    <alternativeName>
        <fullName evidence="4">Centromere protein S</fullName>
    </alternativeName>
</protein>
<evidence type="ECO:0000256" key="9">
    <source>
        <dbReference type="ARBA" id="ARBA00023242"/>
    </source>
</evidence>
<dbReference type="GO" id="GO:0005737">
    <property type="term" value="C:cytoplasm"/>
    <property type="evidence" value="ECO:0007669"/>
    <property type="project" value="UniProtKB-SubCell"/>
</dbReference>
<dbReference type="InterPro" id="IPR029063">
    <property type="entry name" value="SAM-dependent_MTases_sf"/>
</dbReference>
<keyword evidence="6" id="KW-0963">Cytoplasm</keyword>
<organism evidence="13">
    <name type="scientific">Thelazia callipaeda</name>
    <name type="common">Oriental eyeworm</name>
    <name type="synonym">Parasitic nematode</name>
    <dbReference type="NCBI Taxonomy" id="103827"/>
    <lineage>
        <taxon>Eukaryota</taxon>
        <taxon>Metazoa</taxon>
        <taxon>Ecdysozoa</taxon>
        <taxon>Nematoda</taxon>
        <taxon>Chromadorea</taxon>
        <taxon>Rhabditida</taxon>
        <taxon>Spirurina</taxon>
        <taxon>Spiruromorpha</taxon>
        <taxon>Thelazioidea</taxon>
        <taxon>Thelaziidae</taxon>
        <taxon>Thelazia</taxon>
    </lineage>
</organism>
<keyword evidence="8" id="KW-0808">Transferase</keyword>
<dbReference type="SUPFAM" id="SSF53335">
    <property type="entry name" value="S-adenosyl-L-methionine-dependent methyltransferases"/>
    <property type="match status" value="1"/>
</dbReference>
<keyword evidence="12" id="KW-1185">Reference proteome</keyword>
<dbReference type="InterPro" id="IPR009072">
    <property type="entry name" value="Histone-fold"/>
</dbReference>
<evidence type="ECO:0000313" key="11">
    <source>
        <dbReference type="EMBL" id="VDN05607.1"/>
    </source>
</evidence>
<keyword evidence="7" id="KW-0489">Methyltransferase</keyword>
<evidence type="ECO:0000256" key="1">
    <source>
        <dbReference type="ARBA" id="ARBA00004123"/>
    </source>
</evidence>
<dbReference type="GO" id="GO:0018025">
    <property type="term" value="F:calmodulin-lysine N-methyltransferase activity"/>
    <property type="evidence" value="ECO:0007669"/>
    <property type="project" value="UniProtKB-EC"/>
</dbReference>
<dbReference type="Gene3D" id="3.40.50.150">
    <property type="entry name" value="Vaccinia Virus protein VP39"/>
    <property type="match status" value="1"/>
</dbReference>
<dbReference type="PANTHER" id="PTHR13539:SF3">
    <property type="entry name" value="CALMODULIN-LYSINE N-METHYLTRANSFERASE"/>
    <property type="match status" value="1"/>
</dbReference>
<dbReference type="GO" id="GO:0071821">
    <property type="term" value="C:FANCM-MHF complex"/>
    <property type="evidence" value="ECO:0007669"/>
    <property type="project" value="InterPro"/>
</dbReference>
<comment type="subcellular location">
    <subcellularLocation>
        <location evidence="2">Cytoplasm</location>
    </subcellularLocation>
    <subcellularLocation>
        <location evidence="1">Nucleus</location>
    </subcellularLocation>
</comment>
<dbReference type="Proteomes" id="UP000276776">
    <property type="component" value="Unassembled WGS sequence"/>
</dbReference>
<accession>A0A0N5D527</accession>
<evidence type="ECO:0000256" key="8">
    <source>
        <dbReference type="ARBA" id="ARBA00022679"/>
    </source>
</evidence>
<feature type="region of interest" description="Disordered" evidence="10">
    <location>
        <begin position="1"/>
        <end position="41"/>
    </location>
</feature>
<evidence type="ECO:0000256" key="3">
    <source>
        <dbReference type="ARBA" id="ARBA00011914"/>
    </source>
</evidence>
<dbReference type="Gene3D" id="1.10.20.10">
    <property type="entry name" value="Histone, subunit A"/>
    <property type="match status" value="1"/>
</dbReference>
<name>A0A0N5D527_THECL</name>
<evidence type="ECO:0000313" key="13">
    <source>
        <dbReference type="WBParaSite" id="TCLT_0000809501-mRNA-1"/>
    </source>
</evidence>
<dbReference type="OrthoDB" id="413520at2759"/>
<gene>
    <name evidence="11" type="ORF">TCLT_LOCUS8084</name>
</gene>
<dbReference type="GO" id="GO:0046982">
    <property type="term" value="F:protein heterodimerization activity"/>
    <property type="evidence" value="ECO:0007669"/>
    <property type="project" value="InterPro"/>
</dbReference>
<dbReference type="PANTHER" id="PTHR13539">
    <property type="entry name" value="CALMODULIN-LYSINE N-METHYLTRANSFERASE"/>
    <property type="match status" value="1"/>
</dbReference>
<dbReference type="OMA" id="WRNITIH"/>
<evidence type="ECO:0000256" key="7">
    <source>
        <dbReference type="ARBA" id="ARBA00022603"/>
    </source>
</evidence>
<dbReference type="Pfam" id="PF10294">
    <property type="entry name" value="Methyltransf_16"/>
    <property type="match status" value="1"/>
</dbReference>